<dbReference type="GO" id="GO:0043386">
    <property type="term" value="P:mycotoxin biosynthetic process"/>
    <property type="evidence" value="ECO:0007669"/>
    <property type="project" value="InterPro"/>
</dbReference>
<proteinExistence type="inferred from homology"/>
<name>A0A166T2K6_9AGAM</name>
<dbReference type="PANTHER" id="PTHR42034">
    <property type="entry name" value="CHROMOSOME 7, WHOLE GENOME SHOTGUN SEQUENCE-RELATED"/>
    <property type="match status" value="1"/>
</dbReference>
<dbReference type="AlphaFoldDB" id="A0A166T2K6"/>
<dbReference type="InterPro" id="IPR023213">
    <property type="entry name" value="CAT-like_dom_sf"/>
</dbReference>
<protein>
    <recommendedName>
        <fullName evidence="4">CoA-dependent acyltransferase</fullName>
    </recommendedName>
</protein>
<evidence type="ECO:0000256" key="2">
    <source>
        <dbReference type="ARBA" id="ARBA00022679"/>
    </source>
</evidence>
<dbReference type="InterPro" id="IPR009992">
    <property type="entry name" value="Tri3/Sat12/Sat16/Mac1"/>
</dbReference>
<dbReference type="OrthoDB" id="3252971at2759"/>
<dbReference type="EMBL" id="KV417495">
    <property type="protein sequence ID" value="KZP30117.1"/>
    <property type="molecule type" value="Genomic_DNA"/>
</dbReference>
<gene>
    <name evidence="3" type="ORF">FIBSPDRAFT_726536</name>
</gene>
<organism evidence="3">
    <name type="scientific">Athelia psychrophila</name>
    <dbReference type="NCBI Taxonomy" id="1759441"/>
    <lineage>
        <taxon>Eukaryota</taxon>
        <taxon>Fungi</taxon>
        <taxon>Dikarya</taxon>
        <taxon>Basidiomycota</taxon>
        <taxon>Agaricomycotina</taxon>
        <taxon>Agaricomycetes</taxon>
        <taxon>Agaricomycetidae</taxon>
        <taxon>Atheliales</taxon>
        <taxon>Atheliaceae</taxon>
        <taxon>Athelia</taxon>
    </lineage>
</organism>
<comment type="similarity">
    <text evidence="1">Belongs to the trichothecene O-acetyltransferase family.</text>
</comment>
<dbReference type="Gene3D" id="3.30.559.10">
    <property type="entry name" value="Chloramphenicol acetyltransferase-like domain"/>
    <property type="match status" value="1"/>
</dbReference>
<evidence type="ECO:0008006" key="4">
    <source>
        <dbReference type="Google" id="ProtNLM"/>
    </source>
</evidence>
<dbReference type="GO" id="GO:0016407">
    <property type="term" value="F:acetyltransferase activity"/>
    <property type="evidence" value="ECO:0007669"/>
    <property type="project" value="InterPro"/>
</dbReference>
<evidence type="ECO:0000256" key="1">
    <source>
        <dbReference type="ARBA" id="ARBA00006439"/>
    </source>
</evidence>
<reference evidence="3" key="1">
    <citation type="journal article" date="2016" name="Mol. Biol. Evol.">
        <title>Comparative Genomics of Early-Diverging Mushroom-Forming Fungi Provides Insights into the Origins of Lignocellulose Decay Capabilities.</title>
        <authorList>
            <person name="Nagy L.G."/>
            <person name="Riley R."/>
            <person name="Tritt A."/>
            <person name="Adam C."/>
            <person name="Daum C."/>
            <person name="Floudas D."/>
            <person name="Sun H."/>
            <person name="Yadav J.S."/>
            <person name="Pangilinan J."/>
            <person name="Larsson K.H."/>
            <person name="Matsuura K."/>
            <person name="Barry K."/>
            <person name="Labutti K."/>
            <person name="Kuo R."/>
            <person name="Ohm R.A."/>
            <person name="Bhattacharya S.S."/>
            <person name="Shirouzu T."/>
            <person name="Yoshinaga Y."/>
            <person name="Martin F.M."/>
            <person name="Grigoriev I.V."/>
            <person name="Hibbett D.S."/>
        </authorList>
    </citation>
    <scope>NUCLEOTIDE SEQUENCE [LARGE SCALE GENOMIC DNA]</scope>
    <source>
        <strain evidence="3">CBS 109695</strain>
    </source>
</reference>
<dbReference type="Pfam" id="PF07428">
    <property type="entry name" value="Tri3"/>
    <property type="match status" value="1"/>
</dbReference>
<accession>A0A166T2K6</accession>
<dbReference type="PANTHER" id="PTHR42034:SF1">
    <property type="entry name" value="CONDENSATION DOMAIN-CONTAINING PROTEIN"/>
    <property type="match status" value="1"/>
</dbReference>
<sequence>MSAPYTFSTSDGGKTYTRQLYGFEALCLSFASEANGLFFFNGSASLHLPSVPAAEKLKDAIEASWIDLRYASPQIGCTTSFDKPSLAWTYTYDARTSQSALTAWANATIKWHDEEKTVLDHYADLADMHWDPATGVPGIILRVLPINKAEGKWLVCFQSPHTAVDGRGCLFFFDHFLTTLNRVLSSTTAVTSALEWGKETARLPAASVVLTGEFDAHAATPAVAPGPPPPGFVSPFSRTIEQSQLLLTRASSPQIPFFPPLVKNPDATSVCVTRKFNLSAQETAKFRAVCKLHGRTVTQAVDSAFAATMVEAALVSAPGHGEEHAQAVAGIYEQSTHWIDALSFKDQRPHFPQHSKFYGPEGSAPFATDGYDLAVDMGQLRKAVVLDKSTFTVKRDTSKEAFWDGVVVSYAEATSRQKGDHVSYIARETAKQSQLGAISTGPMIVRAGVSSSIGHVEALGTLADFTPAVATAAGKRVIVEELFTLVRSDIPLIMLLYWQYDGQLNFMFNTCRAYQTEKDMDTMSDTLKGWLLDLSA</sequence>
<keyword evidence="2" id="KW-0808">Transferase</keyword>
<evidence type="ECO:0000313" key="3">
    <source>
        <dbReference type="EMBL" id="KZP30117.1"/>
    </source>
</evidence>